<protein>
    <submittedName>
        <fullName evidence="1">Uncharacterized protein</fullName>
    </submittedName>
</protein>
<reference evidence="1" key="1">
    <citation type="submission" date="2022-03" db="EMBL/GenBank/DDBJ databases">
        <authorList>
            <person name="Martin C."/>
        </authorList>
    </citation>
    <scope>NUCLEOTIDE SEQUENCE</scope>
</reference>
<evidence type="ECO:0000313" key="1">
    <source>
        <dbReference type="EMBL" id="CAH1800328.1"/>
    </source>
</evidence>
<comment type="caution">
    <text evidence="1">The sequence shown here is derived from an EMBL/GenBank/DDBJ whole genome shotgun (WGS) entry which is preliminary data.</text>
</comment>
<dbReference type="InterPro" id="IPR027827">
    <property type="entry name" value="Tex56"/>
</dbReference>
<dbReference type="Proteomes" id="UP000749559">
    <property type="component" value="Unassembled WGS sequence"/>
</dbReference>
<dbReference type="PANTHER" id="PTHR35968:SF1">
    <property type="entry name" value="TESTIS EXPRESSED PROTEIN 56"/>
    <property type="match status" value="1"/>
</dbReference>
<dbReference type="AlphaFoldDB" id="A0A8J1TA18"/>
<organism evidence="1 2">
    <name type="scientific">Owenia fusiformis</name>
    <name type="common">Polychaete worm</name>
    <dbReference type="NCBI Taxonomy" id="6347"/>
    <lineage>
        <taxon>Eukaryota</taxon>
        <taxon>Metazoa</taxon>
        <taxon>Spiralia</taxon>
        <taxon>Lophotrochozoa</taxon>
        <taxon>Annelida</taxon>
        <taxon>Polychaeta</taxon>
        <taxon>Sedentaria</taxon>
        <taxon>Canalipalpata</taxon>
        <taxon>Sabellida</taxon>
        <taxon>Oweniida</taxon>
        <taxon>Oweniidae</taxon>
        <taxon>Owenia</taxon>
    </lineage>
</organism>
<gene>
    <name evidence="1" type="ORF">OFUS_LOCUS24229</name>
</gene>
<name>A0A8J1TA18_OWEFU</name>
<sequence length="278" mass="31612">MLPPRERVARKKKAIMESLKADSLTESLQILPAIEAKPRSMLPSLDTLYGRSKHLMNNMPLEKKTFEKLSSASDKLKNPLETAIFGALAALPNKNGKTRKEVAPHIPSGKEGGLISKDNSCPMCCSYHMMQTMKKVEETKKLLCYSAKPKLKKKPRIKDSLEKTVSKDIKNNFRTQYPISAVVVRWRQLRSVNRNFDTYALYYILSQFGTVVILDILSANSACVVFDDIRDSCALVDRKRIGDPSTGLFCYWYHVSMKNKTFRSQRGRIKSVKDPFVK</sequence>
<dbReference type="PANTHER" id="PTHR35968">
    <property type="entry name" value="CHROMOSOME 6 C6ORF201 HOMOLOG"/>
    <property type="match status" value="1"/>
</dbReference>
<dbReference type="Pfam" id="PF15023">
    <property type="entry name" value="DUF4523"/>
    <property type="match status" value="1"/>
</dbReference>
<dbReference type="EMBL" id="CAIIXF020000011">
    <property type="protein sequence ID" value="CAH1800328.1"/>
    <property type="molecule type" value="Genomic_DNA"/>
</dbReference>
<accession>A0A8J1TA18</accession>
<keyword evidence="2" id="KW-1185">Reference proteome</keyword>
<evidence type="ECO:0000313" key="2">
    <source>
        <dbReference type="Proteomes" id="UP000749559"/>
    </source>
</evidence>
<proteinExistence type="predicted"/>